<dbReference type="Proteomes" id="UP000319852">
    <property type="component" value="Chromosome"/>
</dbReference>
<feature type="active site" description="Proton acceptor" evidence="2">
    <location>
        <position position="135"/>
    </location>
</feature>
<feature type="domain" description="Phosphoesterase HXTX" evidence="3">
    <location>
        <begin position="27"/>
        <end position="99"/>
    </location>
</feature>
<dbReference type="EC" id="3.1.4.58" evidence="2"/>
<dbReference type="GO" id="GO:0004113">
    <property type="term" value="F:2',3'-cyclic-nucleotide 3'-phosphodiesterase activity"/>
    <property type="evidence" value="ECO:0007669"/>
    <property type="project" value="InterPro"/>
</dbReference>
<gene>
    <name evidence="4" type="ORF">HG15A2_31700</name>
</gene>
<evidence type="ECO:0000313" key="5">
    <source>
        <dbReference type="Proteomes" id="UP000319852"/>
    </source>
</evidence>
<comment type="function">
    <text evidence="2">Hydrolyzes RNA 2',3'-cyclic phosphodiester to an RNA 2'-phosphomonoester.</text>
</comment>
<dbReference type="PANTHER" id="PTHR35561">
    <property type="entry name" value="RNA 2',3'-CYCLIC PHOSPHODIESTERASE"/>
    <property type="match status" value="1"/>
</dbReference>
<dbReference type="AlphaFoldDB" id="A0A517MY75"/>
<dbReference type="InterPro" id="IPR009097">
    <property type="entry name" value="Cyclic_Pdiesterase"/>
</dbReference>
<evidence type="ECO:0000259" key="3">
    <source>
        <dbReference type="Pfam" id="PF02834"/>
    </source>
</evidence>
<comment type="similarity">
    <text evidence="2">Belongs to the 2H phosphoesterase superfamily. ThpR family.</text>
</comment>
<keyword evidence="5" id="KW-1185">Reference proteome</keyword>
<dbReference type="NCBIfam" id="TIGR02258">
    <property type="entry name" value="2_5_ligase"/>
    <property type="match status" value="1"/>
</dbReference>
<dbReference type="RefSeq" id="WP_145061003.1">
    <property type="nucleotide sequence ID" value="NZ_CP036263.1"/>
</dbReference>
<dbReference type="GO" id="GO:0008664">
    <property type="term" value="F:RNA 2',3'-cyclic 3'-phosphodiesterase activity"/>
    <property type="evidence" value="ECO:0007669"/>
    <property type="project" value="UniProtKB-EC"/>
</dbReference>
<evidence type="ECO:0000256" key="1">
    <source>
        <dbReference type="ARBA" id="ARBA00022801"/>
    </source>
</evidence>
<accession>A0A517MY75</accession>
<evidence type="ECO:0000313" key="4">
    <source>
        <dbReference type="EMBL" id="QDS99839.1"/>
    </source>
</evidence>
<dbReference type="PANTHER" id="PTHR35561:SF1">
    <property type="entry name" value="RNA 2',3'-CYCLIC PHOSPHODIESTERASE"/>
    <property type="match status" value="1"/>
</dbReference>
<dbReference type="Pfam" id="PF02834">
    <property type="entry name" value="LigT_PEase"/>
    <property type="match status" value="2"/>
</dbReference>
<feature type="short sequence motif" description="HXTX 1" evidence="2">
    <location>
        <begin position="48"/>
        <end position="51"/>
    </location>
</feature>
<dbReference type="KEGG" id="amob:HG15A2_31700"/>
<dbReference type="EMBL" id="CP036263">
    <property type="protein sequence ID" value="QDS99839.1"/>
    <property type="molecule type" value="Genomic_DNA"/>
</dbReference>
<dbReference type="HAMAP" id="MF_01940">
    <property type="entry name" value="RNA_CPDase"/>
    <property type="match status" value="1"/>
</dbReference>
<feature type="short sequence motif" description="HXTX 2" evidence="2">
    <location>
        <begin position="135"/>
        <end position="138"/>
    </location>
</feature>
<name>A0A517MY75_9BACT</name>
<dbReference type="OrthoDB" id="9789350at2"/>
<protein>
    <recommendedName>
        <fullName evidence="2">RNA 2',3'-cyclic phosphodiesterase</fullName>
        <shortName evidence="2">RNA 2',3'-CPDase</shortName>
        <ecNumber evidence="2">3.1.4.58</ecNumber>
    </recommendedName>
</protein>
<organism evidence="4 5">
    <name type="scientific">Adhaeretor mobilis</name>
    <dbReference type="NCBI Taxonomy" id="1930276"/>
    <lineage>
        <taxon>Bacteria</taxon>
        <taxon>Pseudomonadati</taxon>
        <taxon>Planctomycetota</taxon>
        <taxon>Planctomycetia</taxon>
        <taxon>Pirellulales</taxon>
        <taxon>Lacipirellulaceae</taxon>
        <taxon>Adhaeretor</taxon>
    </lineage>
</organism>
<proteinExistence type="inferred from homology"/>
<dbReference type="InterPro" id="IPR004175">
    <property type="entry name" value="RNA_CPDase"/>
</dbReference>
<feature type="active site" description="Proton donor" evidence="2">
    <location>
        <position position="48"/>
    </location>
</feature>
<dbReference type="SUPFAM" id="SSF55144">
    <property type="entry name" value="LigT-like"/>
    <property type="match status" value="1"/>
</dbReference>
<comment type="catalytic activity">
    <reaction evidence="2">
        <text>a 3'-end 2',3'-cyclophospho-ribonucleotide-RNA + H2O = a 3'-end 2'-phospho-ribonucleotide-RNA + H(+)</text>
        <dbReference type="Rhea" id="RHEA:11828"/>
        <dbReference type="Rhea" id="RHEA-COMP:10464"/>
        <dbReference type="Rhea" id="RHEA-COMP:17353"/>
        <dbReference type="ChEBI" id="CHEBI:15377"/>
        <dbReference type="ChEBI" id="CHEBI:15378"/>
        <dbReference type="ChEBI" id="CHEBI:83064"/>
        <dbReference type="ChEBI" id="CHEBI:173113"/>
        <dbReference type="EC" id="3.1.4.58"/>
    </reaction>
</comment>
<evidence type="ECO:0000256" key="2">
    <source>
        <dbReference type="HAMAP-Rule" id="MF_01940"/>
    </source>
</evidence>
<dbReference type="Gene3D" id="3.90.1140.10">
    <property type="entry name" value="Cyclic phosphodiesterase"/>
    <property type="match status" value="1"/>
</dbReference>
<feature type="domain" description="Phosphoesterase HXTX" evidence="3">
    <location>
        <begin position="111"/>
        <end position="185"/>
    </location>
</feature>
<reference evidence="4 5" key="1">
    <citation type="submission" date="2019-02" db="EMBL/GenBank/DDBJ databases">
        <title>Deep-cultivation of Planctomycetes and their phenomic and genomic characterization uncovers novel biology.</title>
        <authorList>
            <person name="Wiegand S."/>
            <person name="Jogler M."/>
            <person name="Boedeker C."/>
            <person name="Pinto D."/>
            <person name="Vollmers J."/>
            <person name="Rivas-Marin E."/>
            <person name="Kohn T."/>
            <person name="Peeters S.H."/>
            <person name="Heuer A."/>
            <person name="Rast P."/>
            <person name="Oberbeckmann S."/>
            <person name="Bunk B."/>
            <person name="Jeske O."/>
            <person name="Meyerdierks A."/>
            <person name="Storesund J.E."/>
            <person name="Kallscheuer N."/>
            <person name="Luecker S."/>
            <person name="Lage O.M."/>
            <person name="Pohl T."/>
            <person name="Merkel B.J."/>
            <person name="Hornburger P."/>
            <person name="Mueller R.-W."/>
            <person name="Bruemmer F."/>
            <person name="Labrenz M."/>
            <person name="Spormann A.M."/>
            <person name="Op den Camp H."/>
            <person name="Overmann J."/>
            <person name="Amann R."/>
            <person name="Jetten M.S.M."/>
            <person name="Mascher T."/>
            <person name="Medema M.H."/>
            <person name="Devos D.P."/>
            <person name="Kaster A.-K."/>
            <person name="Ovreas L."/>
            <person name="Rohde M."/>
            <person name="Galperin M.Y."/>
            <person name="Jogler C."/>
        </authorList>
    </citation>
    <scope>NUCLEOTIDE SEQUENCE [LARGE SCALE GENOMIC DNA]</scope>
    <source>
        <strain evidence="4 5">HG15A2</strain>
    </source>
</reference>
<keyword evidence="4" id="KW-0436">Ligase</keyword>
<sequence length="195" mass="21328">MKSYQMPKTRTFIAVPAEGEVQGAALNAIDQLRSVVDGVKWVEPENLHWTLQFLGDIDDVEMAQACRRVVKVVAQHEPFVLHGKGISAFPSPDRPKTLYLASDVGSKKFCALQADIEESLDDMGFRGERRQFVPHLTLGRINRGGRGGDALSEQLVAMKDLEAGAMAVDEVLVFASRLHRQGPGYQVLATAALGN</sequence>
<dbReference type="GO" id="GO:0016874">
    <property type="term" value="F:ligase activity"/>
    <property type="evidence" value="ECO:0007669"/>
    <property type="project" value="UniProtKB-KW"/>
</dbReference>
<keyword evidence="1 2" id="KW-0378">Hydrolase</keyword>
<dbReference type="InterPro" id="IPR014051">
    <property type="entry name" value="Phosphoesterase_HXTX"/>
</dbReference>